<feature type="transmembrane region" description="Helical" evidence="1">
    <location>
        <begin position="7"/>
        <end position="26"/>
    </location>
</feature>
<gene>
    <name evidence="2" type="ORF">S01H1_70595</name>
</gene>
<keyword evidence="1" id="KW-1133">Transmembrane helix</keyword>
<feature type="non-terminal residue" evidence="2">
    <location>
        <position position="136"/>
    </location>
</feature>
<keyword evidence="1" id="KW-0472">Membrane</keyword>
<protein>
    <submittedName>
        <fullName evidence="2">Uncharacterized protein</fullName>
    </submittedName>
</protein>
<comment type="caution">
    <text evidence="2">The sequence shown here is derived from an EMBL/GenBank/DDBJ whole genome shotgun (WGS) entry which is preliminary data.</text>
</comment>
<dbReference type="EMBL" id="BARS01046954">
    <property type="protein sequence ID" value="GAG34778.1"/>
    <property type="molecule type" value="Genomic_DNA"/>
</dbReference>
<proteinExistence type="predicted"/>
<evidence type="ECO:0000313" key="2">
    <source>
        <dbReference type="EMBL" id="GAG34778.1"/>
    </source>
</evidence>
<reference evidence="2" key="1">
    <citation type="journal article" date="2014" name="Front. Microbiol.">
        <title>High frequency of phylogenetically diverse reductive dehalogenase-homologous genes in deep subseafloor sedimentary metagenomes.</title>
        <authorList>
            <person name="Kawai M."/>
            <person name="Futagami T."/>
            <person name="Toyoda A."/>
            <person name="Takaki Y."/>
            <person name="Nishi S."/>
            <person name="Hori S."/>
            <person name="Arai W."/>
            <person name="Tsubouchi T."/>
            <person name="Morono Y."/>
            <person name="Uchiyama I."/>
            <person name="Ito T."/>
            <person name="Fujiyama A."/>
            <person name="Inagaki F."/>
            <person name="Takami H."/>
        </authorList>
    </citation>
    <scope>NUCLEOTIDE SEQUENCE</scope>
    <source>
        <strain evidence="2">Expedition CK06-06</strain>
    </source>
</reference>
<accession>X0XDN6</accession>
<sequence length="136" mass="15784">MTERKRQFKTIGFLVLLSISLIFPFIQNNFDISYEENRDTDFVKTSAQRSVTKQWIENPNFTLTPIEPTWYWENGTDGDNSDLDATTSTDWVNYDVLGETRTFTVVSGIINSSTSPNWKQFQKGDFQYPDFAQIQS</sequence>
<evidence type="ECO:0000256" key="1">
    <source>
        <dbReference type="SAM" id="Phobius"/>
    </source>
</evidence>
<dbReference type="AlphaFoldDB" id="X0XDN6"/>
<keyword evidence="1" id="KW-0812">Transmembrane</keyword>
<organism evidence="2">
    <name type="scientific">marine sediment metagenome</name>
    <dbReference type="NCBI Taxonomy" id="412755"/>
    <lineage>
        <taxon>unclassified sequences</taxon>
        <taxon>metagenomes</taxon>
        <taxon>ecological metagenomes</taxon>
    </lineage>
</organism>
<name>X0XDN6_9ZZZZ</name>